<reference evidence="2" key="1">
    <citation type="submission" date="2020-01" db="EMBL/GenBank/DDBJ databases">
        <authorList>
            <person name="Meier V. D."/>
            <person name="Meier V D."/>
        </authorList>
    </citation>
    <scope>NUCLEOTIDE SEQUENCE</scope>
    <source>
        <strain evidence="2">HLG_WM_MAG_06</strain>
    </source>
</reference>
<protein>
    <recommendedName>
        <fullName evidence="1">DUF695 domain-containing protein</fullName>
    </recommendedName>
</protein>
<feature type="non-terminal residue" evidence="2">
    <location>
        <position position="1"/>
    </location>
</feature>
<evidence type="ECO:0000313" key="2">
    <source>
        <dbReference type="EMBL" id="CAA6816002.1"/>
    </source>
</evidence>
<evidence type="ECO:0000259" key="1">
    <source>
        <dbReference type="Pfam" id="PF05117"/>
    </source>
</evidence>
<proteinExistence type="predicted"/>
<organism evidence="2">
    <name type="scientific">uncultured Sulfurovum sp</name>
    <dbReference type="NCBI Taxonomy" id="269237"/>
    <lineage>
        <taxon>Bacteria</taxon>
        <taxon>Pseudomonadati</taxon>
        <taxon>Campylobacterota</taxon>
        <taxon>Epsilonproteobacteria</taxon>
        <taxon>Campylobacterales</taxon>
        <taxon>Sulfurovaceae</taxon>
        <taxon>Sulfurovum</taxon>
        <taxon>environmental samples</taxon>
    </lineage>
</organism>
<accession>A0A6S6TK41</accession>
<dbReference type="InterPro" id="IPR016097">
    <property type="entry name" value="DUF695"/>
</dbReference>
<dbReference type="AlphaFoldDB" id="A0A6S6TK41"/>
<dbReference type="Pfam" id="PF05117">
    <property type="entry name" value="DUF695"/>
    <property type="match status" value="1"/>
</dbReference>
<feature type="domain" description="DUF695" evidence="1">
    <location>
        <begin position="122"/>
        <end position="242"/>
    </location>
</feature>
<gene>
    <name evidence="2" type="ORF">HELGO_WM7168</name>
</gene>
<dbReference type="EMBL" id="CACVAP010000083">
    <property type="protein sequence ID" value="CAA6816002.1"/>
    <property type="molecule type" value="Genomic_DNA"/>
</dbReference>
<name>A0A6S6TK41_9BACT</name>
<sequence length="248" mass="28888">GESFNFVMDGLEIKFEDITFMPLDSADFPDDLAIRLYHHDYVPTEGEEQNRIIKALYTMLDAILGEESSTFDFQYIDFDDMPHPKEKDYPLGLLPSFIEDKKAKRANAGERFPKEDIGLLEGKVEELPTLLVINNGLKYYEFTKEFPYLFRVKLDLKNVGENGLPKGNTDELYKVEDVIYQTIAKEEKGHFIATETYNAKRELFYYADSLESIEKVLEALPKNLETCAFSYEVNYDPFWVMVESYIYM</sequence>